<dbReference type="AlphaFoldDB" id="X1QXD8"/>
<accession>X1QXD8</accession>
<name>X1QXD8_9ZZZZ</name>
<reference evidence="1" key="1">
    <citation type="journal article" date="2014" name="Front. Microbiol.">
        <title>High frequency of phylogenetically diverse reductive dehalogenase-homologous genes in deep subseafloor sedimentary metagenomes.</title>
        <authorList>
            <person name="Kawai M."/>
            <person name="Futagami T."/>
            <person name="Toyoda A."/>
            <person name="Takaki Y."/>
            <person name="Nishi S."/>
            <person name="Hori S."/>
            <person name="Arai W."/>
            <person name="Tsubouchi T."/>
            <person name="Morono Y."/>
            <person name="Uchiyama I."/>
            <person name="Ito T."/>
            <person name="Fujiyama A."/>
            <person name="Inagaki F."/>
            <person name="Takami H."/>
        </authorList>
    </citation>
    <scope>NUCLEOTIDE SEQUENCE</scope>
    <source>
        <strain evidence="1">Expedition CK06-06</strain>
    </source>
</reference>
<organism evidence="1">
    <name type="scientific">marine sediment metagenome</name>
    <dbReference type="NCBI Taxonomy" id="412755"/>
    <lineage>
        <taxon>unclassified sequences</taxon>
        <taxon>metagenomes</taxon>
        <taxon>ecological metagenomes</taxon>
    </lineage>
</organism>
<protein>
    <recommendedName>
        <fullName evidence="2">Glycosyl hydrolase family 4 C-terminal domain-containing protein</fullName>
    </recommendedName>
</protein>
<dbReference type="EMBL" id="BARW01014076">
    <property type="protein sequence ID" value="GAI73247.1"/>
    <property type="molecule type" value="Genomic_DNA"/>
</dbReference>
<feature type="non-terminal residue" evidence="1">
    <location>
        <position position="31"/>
    </location>
</feature>
<sequence length="31" mass="3338">MPEKIAIIGGGSPYVLSLLHSILENKERANS</sequence>
<gene>
    <name evidence="1" type="ORF">S12H4_25266</name>
</gene>
<evidence type="ECO:0008006" key="2">
    <source>
        <dbReference type="Google" id="ProtNLM"/>
    </source>
</evidence>
<proteinExistence type="predicted"/>
<comment type="caution">
    <text evidence="1">The sequence shown here is derived from an EMBL/GenBank/DDBJ whole genome shotgun (WGS) entry which is preliminary data.</text>
</comment>
<evidence type="ECO:0000313" key="1">
    <source>
        <dbReference type="EMBL" id="GAI73247.1"/>
    </source>
</evidence>